<sequence>MESSLIALAKYRLECCQDAIEDAKIMYEHGRFKNTLNRAYYAIFYAIRAVNATQSFDSSKHSGVIAFFNQHYVKTGIFPKEASKIIKEASENRERADYLDFFIASKKDAEIQLAKAERFQALVTEYFKNKGIY</sequence>
<comment type="similarity">
    <text evidence="1">Belongs to the UPF0332 family.</text>
</comment>
<evidence type="ECO:0000259" key="2">
    <source>
        <dbReference type="Pfam" id="PF05168"/>
    </source>
</evidence>
<evidence type="ECO:0000313" key="3">
    <source>
        <dbReference type="EMBL" id="CDD09813.1"/>
    </source>
</evidence>
<dbReference type="InterPro" id="IPR052226">
    <property type="entry name" value="UPF0332_toxin"/>
</dbReference>
<dbReference type="AlphaFoldDB" id="R6WFC2"/>
<organism evidence="3 4">
    <name type="scientific">Phascolarctobacterium succinatutens CAG:287</name>
    <dbReference type="NCBI Taxonomy" id="1263101"/>
    <lineage>
        <taxon>Bacteria</taxon>
        <taxon>Bacillati</taxon>
        <taxon>Bacillota</taxon>
        <taxon>Negativicutes</taxon>
        <taxon>Acidaminococcales</taxon>
        <taxon>Acidaminococcaceae</taxon>
        <taxon>Phascolarctobacterium</taxon>
    </lineage>
</organism>
<comment type="caution">
    <text evidence="3">The sequence shown here is derived from an EMBL/GenBank/DDBJ whole genome shotgun (WGS) entry which is preliminary data.</text>
</comment>
<protein>
    <submittedName>
        <fullName evidence="3">Putative toxin-antitoxin system antitoxin component</fullName>
    </submittedName>
</protein>
<feature type="domain" description="HEPN" evidence="2">
    <location>
        <begin position="13"/>
        <end position="123"/>
    </location>
</feature>
<reference evidence="3" key="1">
    <citation type="submission" date="2012-11" db="EMBL/GenBank/DDBJ databases">
        <title>Dependencies among metagenomic species, viruses, plasmids and units of genetic variation.</title>
        <authorList>
            <person name="Nielsen H.B."/>
            <person name="Almeida M."/>
            <person name="Juncker A.S."/>
            <person name="Rasmussen S."/>
            <person name="Li J."/>
            <person name="Sunagawa S."/>
            <person name="Plichta D."/>
            <person name="Gautier L."/>
            <person name="Le Chatelier E."/>
            <person name="Peletier E."/>
            <person name="Bonde I."/>
            <person name="Nielsen T."/>
            <person name="Manichanh C."/>
            <person name="Arumugam M."/>
            <person name="Batto J."/>
            <person name="Santos M.B.Q.D."/>
            <person name="Blom N."/>
            <person name="Borruel N."/>
            <person name="Burgdorf K.S."/>
            <person name="Boumezbeur F."/>
            <person name="Casellas F."/>
            <person name="Dore J."/>
            <person name="Guarner F."/>
            <person name="Hansen T."/>
            <person name="Hildebrand F."/>
            <person name="Kaas R.S."/>
            <person name="Kennedy S."/>
            <person name="Kristiansen K."/>
            <person name="Kultima J.R."/>
            <person name="Leonard P."/>
            <person name="Levenez F."/>
            <person name="Lund O."/>
            <person name="Moumen B."/>
            <person name="Le Paslier D."/>
            <person name="Pons N."/>
            <person name="Pedersen O."/>
            <person name="Prifti E."/>
            <person name="Qin J."/>
            <person name="Raes J."/>
            <person name="Tap J."/>
            <person name="Tims S."/>
            <person name="Ussery D.W."/>
            <person name="Yamada T."/>
            <person name="MetaHit consortium"/>
            <person name="Renault P."/>
            <person name="Sicheritz-Ponten T."/>
            <person name="Bork P."/>
            <person name="Wang J."/>
            <person name="Brunak S."/>
            <person name="Ehrlich S.D."/>
        </authorList>
    </citation>
    <scope>NUCLEOTIDE SEQUENCE [LARGE SCALE GENOMIC DNA]</scope>
</reference>
<evidence type="ECO:0000313" key="4">
    <source>
        <dbReference type="Proteomes" id="UP000014937"/>
    </source>
</evidence>
<proteinExistence type="inferred from homology"/>
<dbReference type="PANTHER" id="PTHR36565">
    <property type="entry name" value="UPF0332 PROTEIN TM_1000"/>
    <property type="match status" value="1"/>
</dbReference>
<evidence type="ECO:0000256" key="1">
    <source>
        <dbReference type="ARBA" id="ARBA00038248"/>
    </source>
</evidence>
<dbReference type="RefSeq" id="WP_021720702.1">
    <property type="nucleotide sequence ID" value="NZ_FR892811.1"/>
</dbReference>
<dbReference type="InterPro" id="IPR007842">
    <property type="entry name" value="HEPN_dom"/>
</dbReference>
<dbReference type="Proteomes" id="UP000014937">
    <property type="component" value="Unassembled WGS sequence"/>
</dbReference>
<accession>R6WFC2</accession>
<dbReference type="HOGENOM" id="CLU_151247_2_0_9"/>
<name>R6WFC2_9FIRM</name>
<dbReference type="Pfam" id="PF05168">
    <property type="entry name" value="HEPN"/>
    <property type="match status" value="1"/>
</dbReference>
<dbReference type="Gene3D" id="1.20.120.330">
    <property type="entry name" value="Nucleotidyltransferases domain 2"/>
    <property type="match status" value="1"/>
</dbReference>
<dbReference type="PANTHER" id="PTHR36565:SF1">
    <property type="entry name" value="UPF0332 PROTEIN TM_1000"/>
    <property type="match status" value="1"/>
</dbReference>
<gene>
    <name evidence="3" type="ORF">BN587_01663</name>
</gene>
<dbReference type="EMBL" id="CBGL010000016">
    <property type="protein sequence ID" value="CDD09813.1"/>
    <property type="molecule type" value="Genomic_DNA"/>
</dbReference>